<accession>E3HDP9</accession>
<keyword evidence="2" id="KW-1185">Reference proteome</keyword>
<proteinExistence type="predicted"/>
<evidence type="ECO:0000313" key="1">
    <source>
        <dbReference type="EMBL" id="ADO84235.1"/>
    </source>
</evidence>
<geneLocation type="plasmid" evidence="1 2">
    <name>pILYOP01</name>
</geneLocation>
<dbReference type="RefSeq" id="WP_013388894.1">
    <property type="nucleotide sequence ID" value="NC_014633.1"/>
</dbReference>
<dbReference type="AlphaFoldDB" id="E3HDP9"/>
<organism evidence="1 2">
    <name type="scientific">Ilyobacter polytropus (strain ATCC 51220 / DSM 2926 / LMG 16218 / CuHBu1)</name>
    <dbReference type="NCBI Taxonomy" id="572544"/>
    <lineage>
        <taxon>Bacteria</taxon>
        <taxon>Fusobacteriati</taxon>
        <taxon>Fusobacteriota</taxon>
        <taxon>Fusobacteriia</taxon>
        <taxon>Fusobacteriales</taxon>
        <taxon>Fusobacteriaceae</taxon>
        <taxon>Ilyobacter</taxon>
    </lineage>
</organism>
<name>E3HDP9_ILYPC</name>
<gene>
    <name evidence="1" type="ordered locus">Ilyop_2476</name>
</gene>
<dbReference type="Proteomes" id="UP000006875">
    <property type="component" value="Plasmid pILYOP01"/>
</dbReference>
<protein>
    <submittedName>
        <fullName evidence="1">Uncharacterized protein</fullName>
    </submittedName>
</protein>
<keyword evidence="1" id="KW-0614">Plasmid</keyword>
<evidence type="ECO:0000313" key="2">
    <source>
        <dbReference type="Proteomes" id="UP000006875"/>
    </source>
</evidence>
<dbReference type="KEGG" id="ipo:Ilyop_2476"/>
<dbReference type="EMBL" id="CP002282">
    <property type="protein sequence ID" value="ADO84235.1"/>
    <property type="molecule type" value="Genomic_DNA"/>
</dbReference>
<reference evidence="1 2" key="1">
    <citation type="journal article" date="2010" name="Stand. Genomic Sci.">
        <title>Complete genome sequence of Ilyobacter polytropus type strain (CuHbu1).</title>
        <authorList>
            <person name="Sikorski J."/>
            <person name="Chertkov O."/>
            <person name="Lapidus A."/>
            <person name="Nolan M."/>
            <person name="Lucas S."/>
            <person name="Del Rio T.G."/>
            <person name="Tice H."/>
            <person name="Cheng J.F."/>
            <person name="Tapia R."/>
            <person name="Han C."/>
            <person name="Goodwin L."/>
            <person name="Pitluck S."/>
            <person name="Liolios K."/>
            <person name="Ivanova N."/>
            <person name="Mavromatis K."/>
            <person name="Mikhailova N."/>
            <person name="Pati A."/>
            <person name="Chen A."/>
            <person name="Palaniappan K."/>
            <person name="Land M."/>
            <person name="Hauser L."/>
            <person name="Chang Y.J."/>
            <person name="Jeffries C.D."/>
            <person name="Brambilla E."/>
            <person name="Yasawong M."/>
            <person name="Rohde M."/>
            <person name="Pukall R."/>
            <person name="Spring S."/>
            <person name="Goker M."/>
            <person name="Woyke T."/>
            <person name="Bristow J."/>
            <person name="Eisen J.A."/>
            <person name="Markowitz V."/>
            <person name="Hugenholtz P."/>
            <person name="Kyrpides N.C."/>
            <person name="Klenk H.P."/>
        </authorList>
    </citation>
    <scope>NUCLEOTIDE SEQUENCE [LARGE SCALE GENOMIC DNA]</scope>
    <source>
        <strain evidence="2">ATCC 51220 / DSM 2926 / LMG 16218 / CuHBu1</strain>
        <plasmid evidence="2">pILYOP01</plasmid>
    </source>
</reference>
<sequence length="58" mass="7099">MNKNSNNYKLFDENLEIRDEYLARICSKCKKYDRFCKGRKTFKGNEIEFCPNREKIKK</sequence>
<dbReference type="HOGENOM" id="CLU_2973357_0_0_0"/>